<dbReference type="PANTHER" id="PTHR30265">
    <property type="entry name" value="RHO-INTERACTING TRANSCRIPTION TERMINATION FACTOR NUSG"/>
    <property type="match status" value="1"/>
</dbReference>
<accession>A0A2T4DS49</accession>
<dbReference type="AlphaFoldDB" id="A0A2T4DS49"/>
<evidence type="ECO:0000259" key="4">
    <source>
        <dbReference type="SMART" id="SM00738"/>
    </source>
</evidence>
<evidence type="ECO:0000256" key="2">
    <source>
        <dbReference type="ARBA" id="ARBA00023015"/>
    </source>
</evidence>
<dbReference type="InterPro" id="IPR043425">
    <property type="entry name" value="NusG-like"/>
</dbReference>
<evidence type="ECO:0000313" key="5">
    <source>
        <dbReference type="EMBL" id="PTB96654.1"/>
    </source>
</evidence>
<dbReference type="SUPFAM" id="SSF50104">
    <property type="entry name" value="Translation proteins SH3-like domain"/>
    <property type="match status" value="1"/>
</dbReference>
<protein>
    <submittedName>
        <fullName evidence="5">Antitermination protein NusG</fullName>
    </submittedName>
</protein>
<dbReference type="PANTHER" id="PTHR30265:SF4">
    <property type="entry name" value="KOW MOTIF FAMILY PROTEIN, EXPRESSED"/>
    <property type="match status" value="1"/>
</dbReference>
<dbReference type="InterPro" id="IPR036735">
    <property type="entry name" value="NGN_dom_sf"/>
</dbReference>
<keyword evidence="1" id="KW-0889">Transcription antitermination</keyword>
<dbReference type="SMART" id="SM00738">
    <property type="entry name" value="NGN"/>
    <property type="match status" value="1"/>
</dbReference>
<dbReference type="InterPro" id="IPR006645">
    <property type="entry name" value="NGN-like_dom"/>
</dbReference>
<dbReference type="SUPFAM" id="SSF82679">
    <property type="entry name" value="N-utilization substance G protein NusG, N-terminal domain"/>
    <property type="match status" value="1"/>
</dbReference>
<dbReference type="Pfam" id="PF02357">
    <property type="entry name" value="NusG"/>
    <property type="match status" value="1"/>
</dbReference>
<gene>
    <name evidence="5" type="ORF">C9994_06355</name>
</gene>
<organism evidence="5 6">
    <name type="scientific">Marivirga lumbricoides</name>
    <dbReference type="NCBI Taxonomy" id="1046115"/>
    <lineage>
        <taxon>Bacteria</taxon>
        <taxon>Pseudomonadati</taxon>
        <taxon>Bacteroidota</taxon>
        <taxon>Cytophagia</taxon>
        <taxon>Cytophagales</taxon>
        <taxon>Marivirgaceae</taxon>
        <taxon>Marivirga</taxon>
    </lineage>
</organism>
<evidence type="ECO:0000256" key="3">
    <source>
        <dbReference type="ARBA" id="ARBA00023163"/>
    </source>
</evidence>
<keyword evidence="2" id="KW-0805">Transcription regulation</keyword>
<dbReference type="CDD" id="cd09893">
    <property type="entry name" value="NGN_SP_TaA"/>
    <property type="match status" value="1"/>
</dbReference>
<reference evidence="5 6" key="1">
    <citation type="submission" date="2018-03" db="EMBL/GenBank/DDBJ databases">
        <title>Cross-interface Injection: A General Nanoliter Liquid Handling Method Applied to Single Cells Genome Amplification Automated Nanoliter Liquid Handling Applied to Single Cell Multiple Displacement Amplification.</title>
        <authorList>
            <person name="Yun J."/>
            <person name="Xu P."/>
            <person name="Xu J."/>
            <person name="Dai X."/>
            <person name="Wang Y."/>
            <person name="Zheng X."/>
            <person name="Cao C."/>
            <person name="Yi Q."/>
            <person name="Zhu Y."/>
            <person name="Wang L."/>
            <person name="Dong Z."/>
            <person name="Huang Y."/>
            <person name="Huang L."/>
            <person name="Du W."/>
        </authorList>
    </citation>
    <scope>NUCLEOTIDE SEQUENCE [LARGE SCALE GENOMIC DNA]</scope>
    <source>
        <strain evidence="5 6">Z-D1-2</strain>
    </source>
</reference>
<evidence type="ECO:0000256" key="1">
    <source>
        <dbReference type="ARBA" id="ARBA00022814"/>
    </source>
</evidence>
<dbReference type="NCBIfam" id="NF033644">
    <property type="entry name" value="antiterm_UpxY"/>
    <property type="match status" value="1"/>
</dbReference>
<dbReference type="Gene3D" id="3.30.70.940">
    <property type="entry name" value="NusG, N-terminal domain"/>
    <property type="match status" value="1"/>
</dbReference>
<dbReference type="InterPro" id="IPR008991">
    <property type="entry name" value="Translation_prot_SH3-like_sf"/>
</dbReference>
<feature type="domain" description="NusG-like N-terminal" evidence="4">
    <location>
        <begin position="6"/>
        <end position="107"/>
    </location>
</feature>
<evidence type="ECO:0000313" key="6">
    <source>
        <dbReference type="Proteomes" id="UP000240608"/>
    </source>
</evidence>
<proteinExistence type="predicted"/>
<name>A0A2T4DS49_9BACT</name>
<comment type="caution">
    <text evidence="5">The sequence shown here is derived from an EMBL/GenBank/DDBJ whole genome shotgun (WGS) entry which is preliminary data.</text>
</comment>
<sequence length="179" mass="20708">MIKEEGHKWFAIYTKSRMEKKVADRLTEKGIEVYCPTQTVLRQWSDRKKKVKVAVFSSYVFVKWNNDQERLKILQTQGVVNFVRYLGQDAKIRPNEIEAIQNLLGEYEEVSVEPISEGDRVQIEQGGMKGQKGKVIKTQKDRVIVFIESLGLSLTAEISKARLKKVGDKEDIKDSKFHF</sequence>
<dbReference type="Proteomes" id="UP000240608">
    <property type="component" value="Unassembled WGS sequence"/>
</dbReference>
<dbReference type="EMBL" id="PYVU01000041">
    <property type="protein sequence ID" value="PTB96654.1"/>
    <property type="molecule type" value="Genomic_DNA"/>
</dbReference>
<dbReference type="GO" id="GO:0031564">
    <property type="term" value="P:transcription antitermination"/>
    <property type="evidence" value="ECO:0007669"/>
    <property type="project" value="UniProtKB-KW"/>
</dbReference>
<dbReference type="GO" id="GO:0006354">
    <property type="term" value="P:DNA-templated transcription elongation"/>
    <property type="evidence" value="ECO:0007669"/>
    <property type="project" value="InterPro"/>
</dbReference>
<keyword evidence="3" id="KW-0804">Transcription</keyword>